<dbReference type="RefSeq" id="WP_382396203.1">
    <property type="nucleotide sequence ID" value="NZ_JBHTCQ010000004.1"/>
</dbReference>
<feature type="domain" description="FAD-binding" evidence="4">
    <location>
        <begin position="6"/>
        <end position="348"/>
    </location>
</feature>
<dbReference type="Gene3D" id="3.50.50.60">
    <property type="entry name" value="FAD/NAD(P)-binding domain"/>
    <property type="match status" value="1"/>
</dbReference>
<comment type="cofactor">
    <cofactor evidence="1">
        <name>FAD</name>
        <dbReference type="ChEBI" id="CHEBI:57692"/>
    </cofactor>
</comment>
<comment type="caution">
    <text evidence="5">The sequence shown here is derived from an EMBL/GenBank/DDBJ whole genome shotgun (WGS) entry which is preliminary data.</text>
</comment>
<keyword evidence="3" id="KW-0274">FAD</keyword>
<protein>
    <submittedName>
        <fullName evidence="5">FAD-dependent monooxygenase</fullName>
    </submittedName>
</protein>
<gene>
    <name evidence="5" type="ORF">ACFQQL_16230</name>
</gene>
<keyword evidence="5" id="KW-0503">Monooxygenase</keyword>
<keyword evidence="6" id="KW-1185">Reference proteome</keyword>
<dbReference type="PANTHER" id="PTHR43004">
    <property type="entry name" value="TRK SYSTEM POTASSIUM UPTAKE PROTEIN"/>
    <property type="match status" value="1"/>
</dbReference>
<dbReference type="InterPro" id="IPR036188">
    <property type="entry name" value="FAD/NAD-bd_sf"/>
</dbReference>
<dbReference type="PANTHER" id="PTHR43004:SF19">
    <property type="entry name" value="BINDING MONOOXYGENASE, PUTATIVE (JCVI)-RELATED"/>
    <property type="match status" value="1"/>
</dbReference>
<dbReference type="Gene3D" id="3.30.70.2450">
    <property type="match status" value="1"/>
</dbReference>
<dbReference type="Gene3D" id="3.40.30.120">
    <property type="match status" value="1"/>
</dbReference>
<evidence type="ECO:0000256" key="2">
    <source>
        <dbReference type="ARBA" id="ARBA00022630"/>
    </source>
</evidence>
<dbReference type="SUPFAM" id="SSF51905">
    <property type="entry name" value="FAD/NAD(P)-binding domain"/>
    <property type="match status" value="1"/>
</dbReference>
<reference evidence="6" key="1">
    <citation type="journal article" date="2019" name="Int. J. Syst. Evol. Microbiol.">
        <title>The Global Catalogue of Microorganisms (GCM) 10K type strain sequencing project: providing services to taxonomists for standard genome sequencing and annotation.</title>
        <authorList>
            <consortium name="The Broad Institute Genomics Platform"/>
            <consortium name="The Broad Institute Genome Sequencing Center for Infectious Disease"/>
            <person name="Wu L."/>
            <person name="Ma J."/>
        </authorList>
    </citation>
    <scope>NUCLEOTIDE SEQUENCE [LARGE SCALE GENOMIC DNA]</scope>
    <source>
        <strain evidence="6">JCM 1490</strain>
    </source>
</reference>
<keyword evidence="5" id="KW-0560">Oxidoreductase</keyword>
<dbReference type="InterPro" id="IPR050641">
    <property type="entry name" value="RIFMO-like"/>
</dbReference>
<keyword evidence="2" id="KW-0285">Flavoprotein</keyword>
<dbReference type="GO" id="GO:0004497">
    <property type="term" value="F:monooxygenase activity"/>
    <property type="evidence" value="ECO:0007669"/>
    <property type="project" value="UniProtKB-KW"/>
</dbReference>
<organism evidence="5 6">
    <name type="scientific">Georgenia alba</name>
    <dbReference type="NCBI Taxonomy" id="2233858"/>
    <lineage>
        <taxon>Bacteria</taxon>
        <taxon>Bacillati</taxon>
        <taxon>Actinomycetota</taxon>
        <taxon>Actinomycetes</taxon>
        <taxon>Micrococcales</taxon>
        <taxon>Bogoriellaceae</taxon>
        <taxon>Georgenia</taxon>
    </lineage>
</organism>
<accession>A0ABW2QAZ7</accession>
<dbReference type="InterPro" id="IPR002938">
    <property type="entry name" value="FAD-bd"/>
</dbReference>
<dbReference type="PRINTS" id="PR00420">
    <property type="entry name" value="RNGMNOXGNASE"/>
</dbReference>
<evidence type="ECO:0000313" key="5">
    <source>
        <dbReference type="EMBL" id="MFC7406668.1"/>
    </source>
</evidence>
<dbReference type="Pfam" id="PF01494">
    <property type="entry name" value="FAD_binding_3"/>
    <property type="match status" value="1"/>
</dbReference>
<dbReference type="Proteomes" id="UP001596455">
    <property type="component" value="Unassembled WGS sequence"/>
</dbReference>
<evidence type="ECO:0000256" key="1">
    <source>
        <dbReference type="ARBA" id="ARBA00001974"/>
    </source>
</evidence>
<sequence length="501" mass="54016">MLIVSQVLVVGAGPTGLALACGLRLAGVEVRVVDRADGPATTSRANFLHARGGEVLDRLGALGSLPEESEHAMAVTTYLGDRPLMRLRFGDPGLRTAAPPMVISQARVEGELRRRLAGLGVEPEWGNALTAASQDDEGVTATLSTGERVRTAWLVGCDGTGSTVRRVAGITAPGVRLSERFLLADVHLGWDLDRSGTTGWIHPSGLLGAMPMPHPRGNLWRVLAYDPDGDDGDGTSQERLTEQQILERVRRVLPERTGRRVVVGEPEWLSQFTIHRRLADHYRAGGIFLAGDAAHAHAPFGGQGMLTGLGDAENLAWKLALVVRGLAGERLLDTYEAERRPLAKDVLRGTSAVTAIDVTRNAAGRFVRDRLVAPLFGLPWVQRKATWTASQLWVTYRRGPLGRRSGPAPRPGDRVADVPCRAPDGTASRLHAHLGGMWAVLVPDTGTTAISTRLGDLAVALTREDGRAETWLVRPDGHLAWRGSDPGELDTWLEETLGRRT</sequence>
<name>A0ABW2QAZ7_9MICO</name>
<evidence type="ECO:0000313" key="6">
    <source>
        <dbReference type="Proteomes" id="UP001596455"/>
    </source>
</evidence>
<dbReference type="EMBL" id="JBHTCQ010000004">
    <property type="protein sequence ID" value="MFC7406668.1"/>
    <property type="molecule type" value="Genomic_DNA"/>
</dbReference>
<proteinExistence type="predicted"/>
<evidence type="ECO:0000256" key="3">
    <source>
        <dbReference type="ARBA" id="ARBA00022827"/>
    </source>
</evidence>
<evidence type="ECO:0000259" key="4">
    <source>
        <dbReference type="Pfam" id="PF01494"/>
    </source>
</evidence>